<dbReference type="GO" id="GO:0038023">
    <property type="term" value="F:signaling receptor activity"/>
    <property type="evidence" value="ECO:0007669"/>
    <property type="project" value="UniProtKB-ARBA"/>
</dbReference>
<evidence type="ECO:0000256" key="2">
    <source>
        <dbReference type="ARBA" id="ARBA00022692"/>
    </source>
</evidence>
<keyword evidence="4 6" id="KW-0472">Membrane</keyword>
<gene>
    <name evidence="7" type="ORF">V1264_016456</name>
</gene>
<evidence type="ECO:0000256" key="3">
    <source>
        <dbReference type="ARBA" id="ARBA00022989"/>
    </source>
</evidence>
<proteinExistence type="predicted"/>
<name>A0AAN9BNF3_9CAEN</name>
<accession>A0AAN9BNF3</accession>
<feature type="transmembrane region" description="Helical" evidence="6">
    <location>
        <begin position="45"/>
        <end position="67"/>
    </location>
</feature>
<dbReference type="InterPro" id="IPR013604">
    <property type="entry name" value="7TM_chemorcpt"/>
</dbReference>
<protein>
    <recommendedName>
        <fullName evidence="9">Gustatory receptor</fullName>
    </recommendedName>
</protein>
<evidence type="ECO:0000256" key="1">
    <source>
        <dbReference type="ARBA" id="ARBA00004141"/>
    </source>
</evidence>
<comment type="subcellular location">
    <subcellularLocation>
        <location evidence="1">Membrane</location>
        <topology evidence="1">Multi-pass membrane protein</topology>
    </subcellularLocation>
</comment>
<dbReference type="GO" id="GO:0050909">
    <property type="term" value="P:sensory perception of taste"/>
    <property type="evidence" value="ECO:0007669"/>
    <property type="project" value="InterPro"/>
</dbReference>
<evidence type="ECO:0000313" key="7">
    <source>
        <dbReference type="EMBL" id="KAK7108787.1"/>
    </source>
</evidence>
<sequence>MLMSSGVAAYYASVPAMLAVCLHTFDGMPESVGIYACHPVSFGIFVFYLLVSFGSAFFLYLSVWRILIVEANSIVENLTKQDRLVLREKPEVIEDFRLRHAALCRVIVSANRVMRHILAAFYGAGITCLLLSIHDLLNKQHGLVDLIGLGNTFFTFVGYLIIITLTGVSLNLKMHEPVDFLFCLDVQRMSGKGSEIVSMFLSRVQGAPIGFNVYSLFTVDTSTVMMICGTLLTYALVIVQFQTGATVQLSTSSSTASPWAMTSAYREHSTYMNATTT</sequence>
<evidence type="ECO:0000256" key="6">
    <source>
        <dbReference type="SAM" id="Phobius"/>
    </source>
</evidence>
<dbReference type="Pfam" id="PF08395">
    <property type="entry name" value="7tm_7"/>
    <property type="match status" value="1"/>
</dbReference>
<feature type="transmembrane region" description="Helical" evidence="6">
    <location>
        <begin position="7"/>
        <end position="25"/>
    </location>
</feature>
<evidence type="ECO:0000256" key="4">
    <source>
        <dbReference type="ARBA" id="ARBA00023136"/>
    </source>
</evidence>
<feature type="transmembrane region" description="Helical" evidence="6">
    <location>
        <begin position="153"/>
        <end position="172"/>
    </location>
</feature>
<evidence type="ECO:0000313" key="8">
    <source>
        <dbReference type="Proteomes" id="UP001374579"/>
    </source>
</evidence>
<keyword evidence="2 6" id="KW-0812">Transmembrane</keyword>
<dbReference type="PANTHER" id="PTHR21421:SF29">
    <property type="entry name" value="GUSTATORY RECEPTOR 5A FOR TREHALOSE-RELATED"/>
    <property type="match status" value="1"/>
</dbReference>
<comment type="caution">
    <text evidence="7">The sequence shown here is derived from an EMBL/GenBank/DDBJ whole genome shotgun (WGS) entry which is preliminary data.</text>
</comment>
<dbReference type="PANTHER" id="PTHR21421">
    <property type="entry name" value="GUSTATORY RECEPTOR"/>
    <property type="match status" value="1"/>
</dbReference>
<dbReference type="Proteomes" id="UP001374579">
    <property type="component" value="Unassembled WGS sequence"/>
</dbReference>
<evidence type="ECO:0000256" key="5">
    <source>
        <dbReference type="ARBA" id="ARBA00023170"/>
    </source>
</evidence>
<reference evidence="7 8" key="1">
    <citation type="submission" date="2024-02" db="EMBL/GenBank/DDBJ databases">
        <title>Chromosome-scale genome assembly of the rough periwinkle Littorina saxatilis.</title>
        <authorList>
            <person name="De Jode A."/>
            <person name="Faria R."/>
            <person name="Formenti G."/>
            <person name="Sims Y."/>
            <person name="Smith T.P."/>
            <person name="Tracey A."/>
            <person name="Wood J.M.D."/>
            <person name="Zagrodzka Z.B."/>
            <person name="Johannesson K."/>
            <person name="Butlin R.K."/>
            <person name="Leder E.H."/>
        </authorList>
    </citation>
    <scope>NUCLEOTIDE SEQUENCE [LARGE SCALE GENOMIC DNA]</scope>
    <source>
        <strain evidence="7">Snail1</strain>
        <tissue evidence="7">Muscle</tissue>
    </source>
</reference>
<keyword evidence="8" id="KW-1185">Reference proteome</keyword>
<keyword evidence="3 6" id="KW-1133">Transmembrane helix</keyword>
<dbReference type="EMBL" id="JBAMIC010000004">
    <property type="protein sequence ID" value="KAK7108787.1"/>
    <property type="molecule type" value="Genomic_DNA"/>
</dbReference>
<keyword evidence="5" id="KW-0675">Receptor</keyword>
<dbReference type="AlphaFoldDB" id="A0AAN9BNF3"/>
<dbReference type="GO" id="GO:0051606">
    <property type="term" value="P:detection of stimulus"/>
    <property type="evidence" value="ECO:0007669"/>
    <property type="project" value="UniProtKB-ARBA"/>
</dbReference>
<dbReference type="GO" id="GO:0016020">
    <property type="term" value="C:membrane"/>
    <property type="evidence" value="ECO:0007669"/>
    <property type="project" value="UniProtKB-SubCell"/>
</dbReference>
<evidence type="ECO:0008006" key="9">
    <source>
        <dbReference type="Google" id="ProtNLM"/>
    </source>
</evidence>
<organism evidence="7 8">
    <name type="scientific">Littorina saxatilis</name>
    <dbReference type="NCBI Taxonomy" id="31220"/>
    <lineage>
        <taxon>Eukaryota</taxon>
        <taxon>Metazoa</taxon>
        <taxon>Spiralia</taxon>
        <taxon>Lophotrochozoa</taxon>
        <taxon>Mollusca</taxon>
        <taxon>Gastropoda</taxon>
        <taxon>Caenogastropoda</taxon>
        <taxon>Littorinimorpha</taxon>
        <taxon>Littorinoidea</taxon>
        <taxon>Littorinidae</taxon>
        <taxon>Littorina</taxon>
    </lineage>
</organism>